<accession>T2IXG4</accession>
<dbReference type="InterPro" id="IPR049996">
    <property type="entry name" value="Slr7037-like"/>
</dbReference>
<protein>
    <submittedName>
        <fullName evidence="3">DNA primase</fullName>
    </submittedName>
</protein>
<evidence type="ECO:0000313" key="4">
    <source>
        <dbReference type="Proteomes" id="UP000017981"/>
    </source>
</evidence>
<proteinExistence type="predicted"/>
<dbReference type="Proteomes" id="UP000017981">
    <property type="component" value="Unassembled WGS sequence"/>
</dbReference>
<dbReference type="Pfam" id="PF12965">
    <property type="entry name" value="DUF3854"/>
    <property type="match status" value="1"/>
</dbReference>
<dbReference type="AlphaFoldDB" id="T2IXG4"/>
<sequence>MSSSINNTPHSLPTIIQGTEPLADSALSEFSKELREQNIVINGYWDWFQTTTIPLTITEGVKKTLSALSIEIPTISLFGCQCGAKTKDSEGNIIPLTLIPELIPLVKGRRVNITFDSDISPKAKQAVTKGIRRLAIAISKAGGQPHIVVWDAELGKGLDDLIVNQGADYAKTVINSAVSFAQWENKNLTSISHLVDQNVNQRYLDIEIPENAQLIGIKSAKKTGKTQLLAKIAGLAEEGVPILVPLHRQQLAKELGRRLGIEYRTELTKAGRQLGYSLCVDSLHPHANPPFKPNNWSGAILMLDEADQVIWHALNSPTCKFNRVPMLETFKELVQNVIEGGGKIFLSDADLSPLAIEYMEKLIGHPVKRWIVENHYNPNLQKRILYHFESPEMLLKQIFEAIERGEKIIIHTAAQRAKSQWSTINLEKLIKKLFKHLNLNILRIDGESSTEPSHPADGVMGNLNAVLRLYDIVITSPVLETGVSIDVKHFDGVYCFAGGVQTVEAVCQTIERVRDDVPRYLYVKKTSSTRIGNGATDHRGLLKSQKKVFTTNLNLLAQSDTLAALDGEHPEHLSTWVKKCCLVNLGYRHYREFILSKLAEEGYDIINYTPEDVEKDKSAKEEIKGLVKDNQEENYNQENQSISAQKNPSDAELNELKDKKKKSKEDRHRLRKGDLCRRYATEDISPEMVKKDDEGWFGKLTLHYYLTTGKPFLKERDKKKVEQLTKNSPGKGFTPDVNKALLSAQIMAIERINFKQFFDPSKVFTHENLREWFELICQSINRQQIKEYLNMGIHLEEDTPIGFVQRSLRSLFGIQLTCIGQRRVNGKRIREYKMMSLNPDERMSIFARWFERDSAGCHTPPINTIEQGVCA</sequence>
<dbReference type="PANTHER" id="PTHR34985">
    <property type="entry name" value="SLR0554 PROTEIN"/>
    <property type="match status" value="1"/>
</dbReference>
<feature type="compositionally biased region" description="Basic and acidic residues" evidence="1">
    <location>
        <begin position="654"/>
        <end position="669"/>
    </location>
</feature>
<organism evidence="3 4">
    <name type="scientific">Crocosphaera watsonii WH 0005</name>
    <dbReference type="NCBI Taxonomy" id="423472"/>
    <lineage>
        <taxon>Bacteria</taxon>
        <taxon>Bacillati</taxon>
        <taxon>Cyanobacteriota</taxon>
        <taxon>Cyanophyceae</taxon>
        <taxon>Oscillatoriophycideae</taxon>
        <taxon>Chroococcales</taxon>
        <taxon>Aphanothecaceae</taxon>
        <taxon>Crocosphaera</taxon>
    </lineage>
</organism>
<feature type="region of interest" description="Disordered" evidence="1">
    <location>
        <begin position="627"/>
        <end position="669"/>
    </location>
</feature>
<dbReference type="PANTHER" id="PTHR34985:SF1">
    <property type="entry name" value="SLR0554 PROTEIN"/>
    <property type="match status" value="1"/>
</dbReference>
<name>T2IXG4_CROWT</name>
<dbReference type="InterPro" id="IPR024385">
    <property type="entry name" value="DUF3854"/>
</dbReference>
<dbReference type="EMBL" id="CAQL01000872">
    <property type="protein sequence ID" value="CCQ57693.1"/>
    <property type="molecule type" value="Genomic_DNA"/>
</dbReference>
<reference evidence="3 4" key="1">
    <citation type="submission" date="2013-01" db="EMBL/GenBank/DDBJ databases">
        <authorList>
            <person name="Bench S."/>
        </authorList>
    </citation>
    <scope>NUCLEOTIDE SEQUENCE [LARGE SCALE GENOMIC DNA]</scope>
    <source>
        <strain evidence="3 4">WH 0005</strain>
    </source>
</reference>
<dbReference type="NCBIfam" id="NF042913">
    <property type="entry name" value="CyRepA1"/>
    <property type="match status" value="1"/>
</dbReference>
<evidence type="ECO:0000313" key="3">
    <source>
        <dbReference type="EMBL" id="CCQ57693.1"/>
    </source>
</evidence>
<reference evidence="3 4" key="2">
    <citation type="submission" date="2013-09" db="EMBL/GenBank/DDBJ databases">
        <title>Whole genome comparison of six Crocosphaera watsonii strains with differing phenotypes.</title>
        <authorList>
            <person name="Bench S.R."/>
            <person name="Heller P."/>
            <person name="Frank I."/>
            <person name="Arciniega M."/>
            <person name="Shilova I.N."/>
            <person name="Zehr J.P."/>
        </authorList>
    </citation>
    <scope>NUCLEOTIDE SEQUENCE [LARGE SCALE GENOMIC DNA]</scope>
    <source>
        <strain evidence="3 4">WH 0005</strain>
    </source>
</reference>
<feature type="domain" description="DUF3854" evidence="2">
    <location>
        <begin position="44"/>
        <end position="168"/>
    </location>
</feature>
<evidence type="ECO:0000256" key="1">
    <source>
        <dbReference type="SAM" id="MobiDB-lite"/>
    </source>
</evidence>
<gene>
    <name evidence="3" type="ORF">CWATWH0005_3211</name>
</gene>
<evidence type="ECO:0000259" key="2">
    <source>
        <dbReference type="Pfam" id="PF12965"/>
    </source>
</evidence>
<comment type="caution">
    <text evidence="3">The sequence shown here is derived from an EMBL/GenBank/DDBJ whole genome shotgun (WGS) entry which is preliminary data.</text>
</comment>